<dbReference type="RefSeq" id="WP_051623133.1">
    <property type="nucleotide sequence ID" value="NZ_AP020335.1"/>
</dbReference>
<dbReference type="GO" id="GO:0005737">
    <property type="term" value="C:cytoplasm"/>
    <property type="evidence" value="ECO:0007669"/>
    <property type="project" value="TreeGrafter"/>
</dbReference>
<evidence type="ECO:0000313" key="3">
    <source>
        <dbReference type="EMBL" id="KDN96469.1"/>
    </source>
</evidence>
<sequence length="351" mass="39479">MKPRIAVNLISGALGSGKTTFVRHLVSQKPPEERWALLINEFGVVGIDGAILAPESLADAKVSTHEIPGGCICCTAKGELKQNLVDIAKKLRPDRLIIEPTGLGEPETVVDVLKSLECAPLFDIQTLFSVFDASRLTVEDFRDKAIFQSLLNMADIILLNKADLAETSQVEALEAYCRDHIFPSKRSILKTKNAEVDIAEIYGEHFISEHFRFSLQTETANNYPLLIENAAPSIHTLPFEPINIEGVIERAYQKNPHAQSIGWIFDASLVFDWKKVFDLFEQFQHTPSVLRAKGIFRVGNPRMLFQYVSQTATREIIAYRKDSRIELLLAEDAEFDFQAFERALDSAIKFR</sequence>
<protein>
    <recommendedName>
        <fullName evidence="2">CobW C-terminal domain-containing protein</fullName>
    </recommendedName>
</protein>
<dbReference type="Pfam" id="PF02492">
    <property type="entry name" value="cobW"/>
    <property type="match status" value="1"/>
</dbReference>
<dbReference type="CDD" id="cd03112">
    <property type="entry name" value="CobW-like"/>
    <property type="match status" value="1"/>
</dbReference>
<dbReference type="SMART" id="SM00833">
    <property type="entry name" value="CobW_C"/>
    <property type="match status" value="1"/>
</dbReference>
<gene>
    <name evidence="3" type="ORF">EI16_09390</name>
</gene>
<evidence type="ECO:0000256" key="1">
    <source>
        <dbReference type="ARBA" id="ARBA00045658"/>
    </source>
</evidence>
<keyword evidence="4" id="KW-1185">Reference proteome</keyword>
<dbReference type="EMBL" id="JMIU01000001">
    <property type="protein sequence ID" value="KDN96469.1"/>
    <property type="molecule type" value="Genomic_DNA"/>
</dbReference>
<dbReference type="PANTHER" id="PTHR13748">
    <property type="entry name" value="COBW-RELATED"/>
    <property type="match status" value="1"/>
</dbReference>
<dbReference type="InterPro" id="IPR051316">
    <property type="entry name" value="Zinc-reg_GTPase_activator"/>
</dbReference>
<dbReference type="InterPro" id="IPR027417">
    <property type="entry name" value="P-loop_NTPase"/>
</dbReference>
<dbReference type="Pfam" id="PF07683">
    <property type="entry name" value="CobW_C"/>
    <property type="match status" value="1"/>
</dbReference>
<evidence type="ECO:0000313" key="4">
    <source>
        <dbReference type="Proteomes" id="UP000027341"/>
    </source>
</evidence>
<evidence type="ECO:0000259" key="2">
    <source>
        <dbReference type="SMART" id="SM00833"/>
    </source>
</evidence>
<dbReference type="InterPro" id="IPR003495">
    <property type="entry name" value="CobW/HypB/UreG_nucleotide-bd"/>
</dbReference>
<proteinExistence type="predicted"/>
<dbReference type="PANTHER" id="PTHR13748:SF46">
    <property type="entry name" value="ZINC CHAPERONE YEIR"/>
    <property type="match status" value="1"/>
</dbReference>
<dbReference type="AlphaFoldDB" id="A0A066ZW11"/>
<comment type="function">
    <text evidence="1">Zinc chaperone that directly transfers zinc cofactor to target proteins, thereby activating them. Zinc is transferred from the CXCC motif in the GTPase domain to the zinc binding site in target proteins in a process requiring GTP hydrolysis.</text>
</comment>
<dbReference type="STRING" id="28885.EI16_09390"/>
<feature type="domain" description="CobW C-terminal" evidence="2">
    <location>
        <begin position="260"/>
        <end position="348"/>
    </location>
</feature>
<accession>A0A066ZW11</accession>
<dbReference type="SUPFAM" id="SSF52540">
    <property type="entry name" value="P-loop containing nucleoside triphosphate hydrolases"/>
    <property type="match status" value="1"/>
</dbReference>
<reference evidence="3 4" key="1">
    <citation type="submission" date="2014-04" db="EMBL/GenBank/DDBJ databases">
        <title>Draft genome sequence of Hydrogenovibrio marinus MH-110, a model organism for aerobic H2 metabolism.</title>
        <authorList>
            <person name="Cha H.J."/>
            <person name="Jo B.H."/>
            <person name="Hwang B.H."/>
        </authorList>
    </citation>
    <scope>NUCLEOTIDE SEQUENCE [LARGE SCALE GENOMIC DNA]</scope>
    <source>
        <strain evidence="3 4">MH-110</strain>
    </source>
</reference>
<dbReference type="InterPro" id="IPR011629">
    <property type="entry name" value="CobW-like_C"/>
</dbReference>
<dbReference type="Proteomes" id="UP000027341">
    <property type="component" value="Unassembled WGS sequence"/>
</dbReference>
<organism evidence="3 4">
    <name type="scientific">Hydrogenovibrio marinus</name>
    <dbReference type="NCBI Taxonomy" id="28885"/>
    <lineage>
        <taxon>Bacteria</taxon>
        <taxon>Pseudomonadati</taxon>
        <taxon>Pseudomonadota</taxon>
        <taxon>Gammaproteobacteria</taxon>
        <taxon>Thiotrichales</taxon>
        <taxon>Piscirickettsiaceae</taxon>
        <taxon>Hydrogenovibrio</taxon>
    </lineage>
</organism>
<name>A0A066ZW11_HYDMR</name>
<dbReference type="Gene3D" id="3.40.50.300">
    <property type="entry name" value="P-loop containing nucleotide triphosphate hydrolases"/>
    <property type="match status" value="1"/>
</dbReference>
<comment type="caution">
    <text evidence="3">The sequence shown here is derived from an EMBL/GenBank/DDBJ whole genome shotgun (WGS) entry which is preliminary data.</text>
</comment>